<dbReference type="PROSITE" id="PS50075">
    <property type="entry name" value="CARRIER"/>
    <property type="match status" value="3"/>
</dbReference>
<dbReference type="Gene3D" id="3.40.50.12780">
    <property type="entry name" value="N-terminal domain of ligase-like"/>
    <property type="match status" value="1"/>
</dbReference>
<evidence type="ECO:0000313" key="8">
    <source>
        <dbReference type="Proteomes" id="UP000604046"/>
    </source>
</evidence>
<feature type="transmembrane region" description="Helical" evidence="5">
    <location>
        <begin position="3156"/>
        <end position="3177"/>
    </location>
</feature>
<feature type="region of interest" description="Disordered" evidence="4">
    <location>
        <begin position="259"/>
        <end position="283"/>
    </location>
</feature>
<dbReference type="GO" id="GO:0005737">
    <property type="term" value="C:cytoplasm"/>
    <property type="evidence" value="ECO:0007669"/>
    <property type="project" value="TreeGrafter"/>
</dbReference>
<keyword evidence="2" id="KW-0597">Phosphoprotein</keyword>
<feature type="region of interest" description="Disordered" evidence="4">
    <location>
        <begin position="2225"/>
        <end position="2245"/>
    </location>
</feature>
<evidence type="ECO:0000256" key="2">
    <source>
        <dbReference type="ARBA" id="ARBA00022553"/>
    </source>
</evidence>
<dbReference type="GO" id="GO:0044550">
    <property type="term" value="P:secondary metabolite biosynthetic process"/>
    <property type="evidence" value="ECO:0007669"/>
    <property type="project" value="TreeGrafter"/>
</dbReference>
<dbReference type="CDD" id="cd19531">
    <property type="entry name" value="LCL_NRPS-like"/>
    <property type="match status" value="1"/>
</dbReference>
<dbReference type="PROSITE" id="PS00455">
    <property type="entry name" value="AMP_BINDING"/>
    <property type="match status" value="2"/>
</dbReference>
<dbReference type="EMBL" id="CAJNDS010000039">
    <property type="protein sequence ID" value="CAE6929878.1"/>
    <property type="molecule type" value="Genomic_DNA"/>
</dbReference>
<proteinExistence type="predicted"/>
<feature type="compositionally biased region" description="Low complexity" evidence="4">
    <location>
        <begin position="3293"/>
        <end position="3302"/>
    </location>
</feature>
<keyword evidence="8" id="KW-1185">Reference proteome</keyword>
<keyword evidence="3" id="KW-0436">Ligase</keyword>
<feature type="region of interest" description="Disordered" evidence="4">
    <location>
        <begin position="3282"/>
        <end position="3318"/>
    </location>
</feature>
<feature type="transmembrane region" description="Helical" evidence="5">
    <location>
        <begin position="2584"/>
        <end position="2609"/>
    </location>
</feature>
<feature type="compositionally biased region" description="Polar residues" evidence="4">
    <location>
        <begin position="2231"/>
        <end position="2245"/>
    </location>
</feature>
<dbReference type="SUPFAM" id="SSF51735">
    <property type="entry name" value="NAD(P)-binding Rossmann-fold domains"/>
    <property type="match status" value="1"/>
</dbReference>
<dbReference type="Gene3D" id="3.30.300.30">
    <property type="match status" value="2"/>
</dbReference>
<keyword evidence="1" id="KW-0596">Phosphopantetheine</keyword>
<dbReference type="SMART" id="SM00823">
    <property type="entry name" value="PKS_PP"/>
    <property type="match status" value="3"/>
</dbReference>
<dbReference type="InterPro" id="IPR001242">
    <property type="entry name" value="Condensation_dom"/>
</dbReference>
<dbReference type="CDD" id="cd05930">
    <property type="entry name" value="A_NRPS"/>
    <property type="match status" value="2"/>
</dbReference>
<dbReference type="Pfam" id="PF07993">
    <property type="entry name" value="NAD_binding_4"/>
    <property type="match status" value="1"/>
</dbReference>
<dbReference type="InterPro" id="IPR000873">
    <property type="entry name" value="AMP-dep_synth/lig_dom"/>
</dbReference>
<organism evidence="7 8">
    <name type="scientific">Symbiodinium natans</name>
    <dbReference type="NCBI Taxonomy" id="878477"/>
    <lineage>
        <taxon>Eukaryota</taxon>
        <taxon>Sar</taxon>
        <taxon>Alveolata</taxon>
        <taxon>Dinophyceae</taxon>
        <taxon>Suessiales</taxon>
        <taxon>Symbiodiniaceae</taxon>
        <taxon>Symbiodinium</taxon>
    </lineage>
</organism>
<dbReference type="InterPro" id="IPR010071">
    <property type="entry name" value="AA_adenyl_dom"/>
</dbReference>
<dbReference type="Gene3D" id="3.40.50.720">
    <property type="entry name" value="NAD(P)-binding Rossmann-like Domain"/>
    <property type="match status" value="1"/>
</dbReference>
<dbReference type="PANTHER" id="PTHR45527:SF1">
    <property type="entry name" value="FATTY ACID SYNTHASE"/>
    <property type="match status" value="1"/>
</dbReference>
<feature type="region of interest" description="Disordered" evidence="4">
    <location>
        <begin position="168"/>
        <end position="191"/>
    </location>
</feature>
<feature type="transmembrane region" description="Helical" evidence="5">
    <location>
        <begin position="2876"/>
        <end position="2903"/>
    </location>
</feature>
<dbReference type="Pfam" id="PF00550">
    <property type="entry name" value="PP-binding"/>
    <property type="match status" value="3"/>
</dbReference>
<dbReference type="InterPro" id="IPR020806">
    <property type="entry name" value="PKS_PP-bd"/>
</dbReference>
<dbReference type="GO" id="GO:0043041">
    <property type="term" value="P:amino acid activation for nonribosomal peptide biosynthetic process"/>
    <property type="evidence" value="ECO:0007669"/>
    <property type="project" value="TreeGrafter"/>
</dbReference>
<evidence type="ECO:0000313" key="7">
    <source>
        <dbReference type="EMBL" id="CAE6929878.1"/>
    </source>
</evidence>
<dbReference type="Gene3D" id="1.10.1200.10">
    <property type="entry name" value="ACP-like"/>
    <property type="match status" value="3"/>
</dbReference>
<dbReference type="InterPro" id="IPR011004">
    <property type="entry name" value="Trimer_LpxA-like_sf"/>
</dbReference>
<dbReference type="InterPro" id="IPR020845">
    <property type="entry name" value="AMP-binding_CS"/>
</dbReference>
<evidence type="ECO:0000256" key="5">
    <source>
        <dbReference type="SAM" id="Phobius"/>
    </source>
</evidence>
<protein>
    <submittedName>
        <fullName evidence="7">PpsD protein</fullName>
    </submittedName>
</protein>
<dbReference type="InterPro" id="IPR042099">
    <property type="entry name" value="ANL_N_sf"/>
</dbReference>
<dbReference type="SUPFAM" id="SSF52777">
    <property type="entry name" value="CoA-dependent acyltransferases"/>
    <property type="match status" value="4"/>
</dbReference>
<dbReference type="InterPro" id="IPR036291">
    <property type="entry name" value="NAD(P)-bd_dom_sf"/>
</dbReference>
<dbReference type="Gene3D" id="2.160.10.10">
    <property type="entry name" value="Hexapeptide repeat proteins"/>
    <property type="match status" value="1"/>
</dbReference>
<comment type="caution">
    <text evidence="7">The sequence shown here is derived from an EMBL/GenBank/DDBJ whole genome shotgun (WGS) entry which is preliminary data.</text>
</comment>
<gene>
    <name evidence="7" type="primary">ppsD</name>
    <name evidence="7" type="ORF">SNAT2548_LOCUS801</name>
</gene>
<dbReference type="InterPro" id="IPR045851">
    <property type="entry name" value="AMP-bd_C_sf"/>
</dbReference>
<evidence type="ECO:0000256" key="3">
    <source>
        <dbReference type="ARBA" id="ARBA00022598"/>
    </source>
</evidence>
<dbReference type="GO" id="GO:0016874">
    <property type="term" value="F:ligase activity"/>
    <property type="evidence" value="ECO:0007669"/>
    <property type="project" value="UniProtKB-KW"/>
</dbReference>
<feature type="domain" description="Carrier" evidence="6">
    <location>
        <begin position="1239"/>
        <end position="1318"/>
    </location>
</feature>
<dbReference type="OrthoDB" id="430546at2759"/>
<dbReference type="Gene3D" id="2.30.38.10">
    <property type="entry name" value="Luciferase, Domain 3"/>
    <property type="match status" value="1"/>
</dbReference>
<dbReference type="InterPro" id="IPR036736">
    <property type="entry name" value="ACP-like_sf"/>
</dbReference>
<reference evidence="7" key="1">
    <citation type="submission" date="2021-02" db="EMBL/GenBank/DDBJ databases">
        <authorList>
            <person name="Dougan E. K."/>
            <person name="Rhodes N."/>
            <person name="Thang M."/>
            <person name="Chan C."/>
        </authorList>
    </citation>
    <scope>NUCLEOTIDE SEQUENCE</scope>
</reference>
<dbReference type="InterPro" id="IPR013120">
    <property type="entry name" value="FAR_NAD-bd"/>
</dbReference>
<feature type="transmembrane region" description="Helical" evidence="5">
    <location>
        <begin position="3061"/>
        <end position="3090"/>
    </location>
</feature>
<feature type="transmembrane region" description="Helical" evidence="5">
    <location>
        <begin position="2554"/>
        <end position="2572"/>
    </location>
</feature>
<dbReference type="InterPro" id="IPR023213">
    <property type="entry name" value="CAT-like_dom_sf"/>
</dbReference>
<dbReference type="NCBIfam" id="TIGR01733">
    <property type="entry name" value="AA-adenyl-dom"/>
    <property type="match status" value="1"/>
</dbReference>
<feature type="domain" description="Carrier" evidence="6">
    <location>
        <begin position="2437"/>
        <end position="2511"/>
    </location>
</feature>
<feature type="transmembrane region" description="Helical" evidence="5">
    <location>
        <begin position="3110"/>
        <end position="3130"/>
    </location>
</feature>
<name>A0A812GRU0_9DINO</name>
<evidence type="ECO:0000256" key="1">
    <source>
        <dbReference type="ARBA" id="ARBA00022450"/>
    </source>
</evidence>
<dbReference type="Pfam" id="PF00668">
    <property type="entry name" value="Condensation"/>
    <property type="match status" value="3"/>
</dbReference>
<keyword evidence="5" id="KW-0472">Membrane</keyword>
<dbReference type="PANTHER" id="PTHR45527">
    <property type="entry name" value="NONRIBOSOMAL PEPTIDE SYNTHETASE"/>
    <property type="match status" value="1"/>
</dbReference>
<dbReference type="Gene3D" id="3.40.50.980">
    <property type="match status" value="2"/>
</dbReference>
<evidence type="ECO:0000259" key="6">
    <source>
        <dbReference type="PROSITE" id="PS50075"/>
    </source>
</evidence>
<dbReference type="Gene3D" id="3.30.559.10">
    <property type="entry name" value="Chloramphenicol acetyltransferase-like domain"/>
    <property type="match status" value="2"/>
</dbReference>
<accession>A0A812GRU0</accession>
<feature type="region of interest" description="Disordered" evidence="4">
    <location>
        <begin position="1424"/>
        <end position="1446"/>
    </location>
</feature>
<feature type="domain" description="Carrier" evidence="6">
    <location>
        <begin position="82"/>
        <end position="165"/>
    </location>
</feature>
<dbReference type="SUPFAM" id="SSF47336">
    <property type="entry name" value="ACP-like"/>
    <property type="match status" value="3"/>
</dbReference>
<dbReference type="Pfam" id="PF00501">
    <property type="entry name" value="AMP-binding"/>
    <property type="match status" value="2"/>
</dbReference>
<feature type="transmembrane region" description="Helical" evidence="5">
    <location>
        <begin position="2833"/>
        <end position="2856"/>
    </location>
</feature>
<dbReference type="Proteomes" id="UP000604046">
    <property type="component" value="Unassembled WGS sequence"/>
</dbReference>
<keyword evidence="5" id="KW-0812">Transmembrane</keyword>
<dbReference type="InterPro" id="IPR009081">
    <property type="entry name" value="PP-bd_ACP"/>
</dbReference>
<dbReference type="GO" id="GO:0031177">
    <property type="term" value="F:phosphopantetheine binding"/>
    <property type="evidence" value="ECO:0007669"/>
    <property type="project" value="InterPro"/>
</dbReference>
<evidence type="ECO:0000256" key="4">
    <source>
        <dbReference type="SAM" id="MobiDB-lite"/>
    </source>
</evidence>
<dbReference type="SUPFAM" id="SSF51161">
    <property type="entry name" value="Trimeric LpxA-like enzymes"/>
    <property type="match status" value="2"/>
</dbReference>
<keyword evidence="5" id="KW-1133">Transmembrane helix</keyword>
<sequence length="3571" mass="387771">MDQLALTANGKVDRRALPPPTFTPAHDEAILAIAKAEHTMANRICSFVCTATILSQFRQGGVRVKVPGRTDCSGQLEASEGDMWDREEAALQSAFAAVLGRKASEARAGCGVPVAASFFALGGHSLSVGQLVNRIRRELRLNAAIADVYSAPSVQQLAVRLLPAHTASTRDVTDAGTPPAPPAPSGQSRYPASFQQLSLQRMSSVSTAASAALNLAFCCHARASVRGSLDVSVLQEAFRALCARHDALRSVFAPSEPLSESTAECTAEKEAQNEEPGPEAQSQAVSVRLISAEDCLDFRHIPHIESSEFELDWLLDEQYKVFDLEAGPLCRVRILQEKAEADAWILHWTLHHVSADLWSYTVLLKDLEWAYESYKLSGAVTWPSPAPQYRDYALQEAQWLRSEEGERGRSYWQQKLQRPPPVLDLPGAMPSGPSERKATFKGSKLDFEVSAELSEALRGLGQRCQASLHSTLLTAWMVLLSRYGQEEDICVGTPMACRTTAESEATAGYFANPLCIRATVTGSYEKLLRDVAKDVAEALQHQRVPLSFVCDDLGLDLRGLLQPLFVFQTCPDEQYQSCLPSFFMGHEGSEMSLGSLRLESMGLGLRFAQFDLALVLATAMDGHIIGSFQYSTASYTREATLRLQVQYLKILQAMTKDPLKDVGQLPLFAEEDLAELRRRVTSPWLQDLPNESLPRLVESRAEENPSAFAVVSPQGTYTFGEVLRRAQLLAMALLEAPTGPSRHGSRHGSFQAWPNRSGSQELKAPLVDLVESESDDVESPNLLVGLMVSPGPWMVSGPLGAWIAGRGYFALDSSHPTERIQQMVQDARAPVAQPQCLVCERRVQSVANSLGWPTLVVEELQSRRPASPWPYLEGEAHAVLVFTSGSTGRPKGVLLSMRAVLTHILFSSRHFGFKPGQAALQHTSWTFDAPICEIWPALLSGATVVISKRDGSKDFQYLASLIDEQRVSHALFVPSLLAEILEHQALPRSLRSLVVVGEACSLSLARRILEAPLSLNNFYGPSEAGIGATIYEVDKIGAVPRHVQSLPIGRPVTWHEVILLDPQLRPALGDAGQIGILGEGLASGYLHLPHETKTRFIKTPEAIREVLPHCGPTTYLTGDVGRYCQDGILEFVGRLDSQVKLRGQRVELGEIEAALLSAPAVTEAVALVHADRLIGYFSTLQGVEEGEAVSQCVDKTRQRLPRYMWPELVHIKEWPRGRTGKVDRKALPVPTICVQDTVAPRSSLEKKILDIFCQVLRRDPALTSVHSDFFTLGGTSLKAAALLSALRAQVPEALALQFDELYAHPDVAGLAQVLSGSRQVLVLGCAPVEGLLPASLGQEHMLVLQELHEGSSAYNSPLILKLEGSLNRSALSAALDRVIARHDVLRSNLLRDSIDGEPAVVQVTTPAAEFSCDMEFWDIPDDTAQRPQRRRLGSGQRVVDDGGGAEGVQRMTSFQRMGSWLGISGEFRSGPGGTGNVERAASWRGLFERGRPRRPSWSPVLYQGYNSPPLRSPNEDREDRMPLTEMCSTSSLSLGDFSRAQQWSPGCSELVLSWLVEEAKKPFDLRDEPLLRVVLAKASPDCHFLLINMHHAVTDGRSLSILRQELTAFYNQAVLKLEAPKLPALSMQYADFAYCQRQWMAQGRLERELAFWRSQLQQLPALQLLTDFSRPPHLALDGGQVAFQLQPALANRLRSLARAKSVTLFTLLLGLFSMALGRWAAAQDLAVASPVGHRQGNAVEPLIGYFVNTVLFRVNLKPPCTFEDLLQRLRDTVVGSFKNSSAPYAKVLEAAELDPAAVPAMFVLQDRDETVWSMEGLRVEKMDIKRTAALFDVTCEMQEMPGSAGGLQGLLVYNKHLWTEARAVRFAESLQTMALAVAEQPGVDLLHLAVVSNNDRARVLEWGGHNRPLPSPAPLVKAFKVQLLQCPQDVAILSGDQEVTYSEFGGRVAALASALRSELHSEDPSEELLVALVLPRSVDLAVAIWATLSIAAAYVPIDPEYPVERIAHILSNAGPRLVLVQEKHAHLAGSLRVFGTWQWPKTPAGNTQDGVELLQQAPSHHLAYVIYTSGSTGRPKGVAIEHRSAANMVQEQLSLMRIVRNDRVLQFFKPAFDGAVQEYLSTFLAGAALVLWGEGSEETFADALLQHRCTACTLTPSALAVLDPKRLPLLSKLAVAAEACPPSLVELWAERPKRRLLNAYGPSENTVVATFAELSSDSNESSNDFVFGSFDSPTGTSGPSRQQQVPIGSPLPGVQCYVFEAASAKSLQAIGTPGELCLGGVQLARGYFGDAAKTTEKFVANPLFGQKMQRMYKTGDVVTWLPQGQLLYLGRNDEMVKVRGFRIELTEVEAALAALGAQAVAVAVNPAKDGLWAWVTPESLSPTTLRSELAKTLPQYMVPTRITALEKFPLNPNGKIDKSRLLTDNSSEVCTEGPVVEPQSPLEHRLCATAAAVLGLESLGVTADLRSAGMTSLKAVLLSQQLRDIGLTVPLSKLYELQTVRALAQHLAMQEEAVLGVSEDVEPGRSGQRCDLCLSAQRSCTGLLRSVAMFCWRLGVWVWISGVVIWPAMLPLKLSSNLARGPGAAWALCFLVLVGYPLYLLLMVLLVICTKWLLIGKYRAGTIPVNSWAFLRSWAVDRLLVFVNELCLGAFRGGPVYFAYLRALGLKATGYCRIDTRYVSEFDLIALGRCCVVAEGAKLRPAAAEAGELQLRPLAFGDHCAVGENAVCTAGCAAGDNVTLQPLSMLSGRTGRTLPDGSVWKGALLVQSRQQPIRVPVGFLCHDLLGDVFALLLTLFLQTGCSLGAYCVFGLLAEAQGFGISDPWRWQAEPEGFLFAATWLLFGPPVMASADVLLDIDLAGLADQVMASMGLSQWEFGFRLAGMVVVSFAVYGWSLTLSSACLCRYIRGSRNLNSWFFQVRRVVLRLTFPRYPAQLAGTWALSLYLRLLGGHVSLHATVAVSEPPLEPRKLHVAEGALLLTHQALGECEVGKGSIVGAGAVLLPHSQVEAGAVVGAMSVAGRPVRSGLQLVGNPGVIMRMATLGQEPVAGWARHWVRRSVKFAYPLLAPMFLQMLLLTTLLPAMYVLTVLLNMLMRSEKGSGLVLAASLPAAYVALGWCLCLLAVLVQRLVSASVSSRSWRAFGSARHFLTTFSEQLSAMSIAIFMGMAFGSPVYNLWLKAMGGHVACDALLLTAVVGDYNMLTVGQGASVDKEAVLSGRRLLPGPQGTGFYTCSGRVVIGPGSSVSHSAAVVAGETGGSFDTPSGADAGRRSAASGISMVQSELGEAQRQTSAPRAATADPAAHLRQSGNRPHEGGEFAPMVTGSTGFLGRSIVAALLETRACSRIFCLVRAADTAAARHRVLEAARKAGAAAADLDILEAVPGDLQQRNFGRPFAEVQRLAGRVTHVLHAAAKVNLTEPFDLMKKDNVDATAHLLEFCCISRPKPFHHISTMGILTPDMLDRHGTVRENAALGDIRALPLYGTGDQANGYPQSKWLAEVMVLEAARQGLPCYIHRPGLIGGNSMTGAAAEDVFFHFLADVLKLRRLPAMEGRKFNVTPVDWVAKANEEFI</sequence>
<dbReference type="SUPFAM" id="SSF56801">
    <property type="entry name" value="Acetyl-CoA synthetase-like"/>
    <property type="match status" value="2"/>
</dbReference>
<dbReference type="Gene3D" id="3.30.559.30">
    <property type="entry name" value="Nonribosomal peptide synthetase, condensation domain"/>
    <property type="match status" value="2"/>
</dbReference>